<dbReference type="Proteomes" id="UP000178602">
    <property type="component" value="Unassembled WGS sequence"/>
</dbReference>
<evidence type="ECO:0000256" key="1">
    <source>
        <dbReference type="ARBA" id="ARBA00022723"/>
    </source>
</evidence>
<evidence type="ECO:0000313" key="5">
    <source>
        <dbReference type="Proteomes" id="UP000178602"/>
    </source>
</evidence>
<dbReference type="Pfam" id="PF00596">
    <property type="entry name" value="Aldolase_II"/>
    <property type="match status" value="1"/>
</dbReference>
<dbReference type="PANTHER" id="PTHR22789">
    <property type="entry name" value="FUCULOSE PHOSPHATE ALDOLASE"/>
    <property type="match status" value="1"/>
</dbReference>
<feature type="domain" description="Class II aldolase/adducin N-terminal" evidence="3">
    <location>
        <begin position="26"/>
        <end position="194"/>
    </location>
</feature>
<dbReference type="SMART" id="SM01007">
    <property type="entry name" value="Aldolase_II"/>
    <property type="match status" value="1"/>
</dbReference>
<dbReference type="Gene3D" id="3.40.225.10">
    <property type="entry name" value="Class II aldolase/adducin N-terminal domain"/>
    <property type="match status" value="1"/>
</dbReference>
<organism evidence="4 5">
    <name type="scientific">candidate division WOR-1 bacterium RIFOXYC12_FULL_54_18</name>
    <dbReference type="NCBI Taxonomy" id="1802584"/>
    <lineage>
        <taxon>Bacteria</taxon>
        <taxon>Bacillati</taxon>
        <taxon>Saganbacteria</taxon>
    </lineage>
</organism>
<proteinExistence type="predicted"/>
<dbReference type="GO" id="GO:0016832">
    <property type="term" value="F:aldehyde-lyase activity"/>
    <property type="evidence" value="ECO:0007669"/>
    <property type="project" value="TreeGrafter"/>
</dbReference>
<protein>
    <recommendedName>
        <fullName evidence="3">Class II aldolase/adducin N-terminal domain-containing protein</fullName>
    </recommendedName>
</protein>
<dbReference type="SUPFAM" id="SSF53639">
    <property type="entry name" value="AraD/HMP-PK domain-like"/>
    <property type="match status" value="1"/>
</dbReference>
<dbReference type="GO" id="GO:0046872">
    <property type="term" value="F:metal ion binding"/>
    <property type="evidence" value="ECO:0007669"/>
    <property type="project" value="UniProtKB-KW"/>
</dbReference>
<evidence type="ECO:0000259" key="3">
    <source>
        <dbReference type="SMART" id="SM01007"/>
    </source>
</evidence>
<comment type="caution">
    <text evidence="4">The sequence shown here is derived from an EMBL/GenBank/DDBJ whole genome shotgun (WGS) entry which is preliminary data.</text>
</comment>
<sequence>MAEGKVAPKFTTEFLDRQVPGDPRIDELKKWCDQFTQSGLMPSYEGGVYGNLSFRLKPENRFIITSSGMKETSAAESFVKVDRVDLEKKIVYAVGQREPSSESMFHYLIYQKRPEVNAIFHGHCQKLLDNCARMGLTCTEREEPYGTLELADQIMESLGENIFLIIKNHGFISLGKSMAEAGELAMRTMEHCAVD</sequence>
<accession>A0A1F4T4Q2</accession>
<keyword evidence="1" id="KW-0479">Metal-binding</keyword>
<dbReference type="GO" id="GO:0005829">
    <property type="term" value="C:cytosol"/>
    <property type="evidence" value="ECO:0007669"/>
    <property type="project" value="TreeGrafter"/>
</dbReference>
<evidence type="ECO:0000313" key="4">
    <source>
        <dbReference type="EMBL" id="OGC27785.1"/>
    </source>
</evidence>
<gene>
    <name evidence="4" type="ORF">A3K49_02090</name>
</gene>
<dbReference type="PANTHER" id="PTHR22789:SF0">
    <property type="entry name" value="3-OXO-TETRONATE 4-PHOSPHATE DECARBOXYLASE-RELATED"/>
    <property type="match status" value="1"/>
</dbReference>
<dbReference type="EMBL" id="MEUG01000001">
    <property type="protein sequence ID" value="OGC27785.1"/>
    <property type="molecule type" value="Genomic_DNA"/>
</dbReference>
<name>A0A1F4T4Q2_UNCSA</name>
<dbReference type="InterPro" id="IPR001303">
    <property type="entry name" value="Aldolase_II/adducin_N"/>
</dbReference>
<reference evidence="4 5" key="1">
    <citation type="journal article" date="2016" name="Nat. Commun.">
        <title>Thousands of microbial genomes shed light on interconnected biogeochemical processes in an aquifer system.</title>
        <authorList>
            <person name="Anantharaman K."/>
            <person name="Brown C.T."/>
            <person name="Hug L.A."/>
            <person name="Sharon I."/>
            <person name="Castelle C.J."/>
            <person name="Probst A.J."/>
            <person name="Thomas B.C."/>
            <person name="Singh A."/>
            <person name="Wilkins M.J."/>
            <person name="Karaoz U."/>
            <person name="Brodie E.L."/>
            <person name="Williams K.H."/>
            <person name="Hubbard S.S."/>
            <person name="Banfield J.F."/>
        </authorList>
    </citation>
    <scope>NUCLEOTIDE SEQUENCE [LARGE SCALE GENOMIC DNA]</scope>
</reference>
<keyword evidence="2" id="KW-0456">Lyase</keyword>
<dbReference type="InterPro" id="IPR050197">
    <property type="entry name" value="Aldolase_class_II_sugar_metab"/>
</dbReference>
<evidence type="ECO:0000256" key="2">
    <source>
        <dbReference type="ARBA" id="ARBA00023239"/>
    </source>
</evidence>
<dbReference type="InterPro" id="IPR036409">
    <property type="entry name" value="Aldolase_II/adducin_N_sf"/>
</dbReference>
<dbReference type="AlphaFoldDB" id="A0A1F4T4Q2"/>
<dbReference type="GO" id="GO:0019323">
    <property type="term" value="P:pentose catabolic process"/>
    <property type="evidence" value="ECO:0007669"/>
    <property type="project" value="TreeGrafter"/>
</dbReference>